<keyword evidence="3" id="KW-0274">FAD</keyword>
<name>A0ABT5ZCF7_9ACTN</name>
<gene>
    <name evidence="5" type="ORF">P2L57_34890</name>
</gene>
<dbReference type="SUPFAM" id="SSF51905">
    <property type="entry name" value="FAD/NAD(P)-binding domain"/>
    <property type="match status" value="1"/>
</dbReference>
<accession>A0ABT5ZCF7</accession>
<evidence type="ECO:0000256" key="1">
    <source>
        <dbReference type="ARBA" id="ARBA00001974"/>
    </source>
</evidence>
<dbReference type="PANTHER" id="PTHR43004:SF19">
    <property type="entry name" value="BINDING MONOOXYGENASE, PUTATIVE (JCVI)-RELATED"/>
    <property type="match status" value="1"/>
</dbReference>
<comment type="caution">
    <text evidence="5">The sequence shown here is derived from an EMBL/GenBank/DDBJ whole genome shotgun (WGS) entry which is preliminary data.</text>
</comment>
<dbReference type="InterPro" id="IPR036188">
    <property type="entry name" value="FAD/NAD-bd_sf"/>
</dbReference>
<evidence type="ECO:0000313" key="6">
    <source>
        <dbReference type="Proteomes" id="UP001220022"/>
    </source>
</evidence>
<keyword evidence="5" id="KW-0503">Monooxygenase</keyword>
<dbReference type="PANTHER" id="PTHR43004">
    <property type="entry name" value="TRK SYSTEM POTASSIUM UPTAKE PROTEIN"/>
    <property type="match status" value="1"/>
</dbReference>
<dbReference type="RefSeq" id="WP_275821617.1">
    <property type="nucleotide sequence ID" value="NZ_BAAANM010000024.1"/>
</dbReference>
<evidence type="ECO:0000259" key="4">
    <source>
        <dbReference type="Pfam" id="PF01494"/>
    </source>
</evidence>
<dbReference type="Gene3D" id="3.40.30.120">
    <property type="match status" value="1"/>
</dbReference>
<comment type="cofactor">
    <cofactor evidence="1">
        <name>FAD</name>
        <dbReference type="ChEBI" id="CHEBI:57692"/>
    </cofactor>
</comment>
<keyword evidence="5" id="KW-0560">Oxidoreductase</keyword>
<feature type="domain" description="FAD-binding" evidence="4">
    <location>
        <begin position="22"/>
        <end position="359"/>
    </location>
</feature>
<evidence type="ECO:0000256" key="2">
    <source>
        <dbReference type="ARBA" id="ARBA00022630"/>
    </source>
</evidence>
<organism evidence="5 6">
    <name type="scientific">Streptantibioticus ferralitis</name>
    <dbReference type="NCBI Taxonomy" id="236510"/>
    <lineage>
        <taxon>Bacteria</taxon>
        <taxon>Bacillati</taxon>
        <taxon>Actinomycetota</taxon>
        <taxon>Actinomycetes</taxon>
        <taxon>Kitasatosporales</taxon>
        <taxon>Streptomycetaceae</taxon>
        <taxon>Streptantibioticus</taxon>
    </lineage>
</organism>
<protein>
    <submittedName>
        <fullName evidence="5">FAD-dependent monooxygenase</fullName>
    </submittedName>
</protein>
<dbReference type="EMBL" id="JARHTQ010000038">
    <property type="protein sequence ID" value="MDF2260715.1"/>
    <property type="molecule type" value="Genomic_DNA"/>
</dbReference>
<dbReference type="PRINTS" id="PR00420">
    <property type="entry name" value="RNGMNOXGNASE"/>
</dbReference>
<dbReference type="Gene3D" id="3.30.70.2450">
    <property type="match status" value="1"/>
</dbReference>
<dbReference type="GO" id="GO:0004497">
    <property type="term" value="F:monooxygenase activity"/>
    <property type="evidence" value="ECO:0007669"/>
    <property type="project" value="UniProtKB-KW"/>
</dbReference>
<evidence type="ECO:0000313" key="5">
    <source>
        <dbReference type="EMBL" id="MDF2260715.1"/>
    </source>
</evidence>
<evidence type="ECO:0000256" key="3">
    <source>
        <dbReference type="ARBA" id="ARBA00022827"/>
    </source>
</evidence>
<dbReference type="Pfam" id="PF01494">
    <property type="entry name" value="FAD_binding_3"/>
    <property type="match status" value="1"/>
</dbReference>
<keyword evidence="6" id="KW-1185">Reference proteome</keyword>
<dbReference type="Gene3D" id="3.50.50.60">
    <property type="entry name" value="FAD/NAD(P)-binding domain"/>
    <property type="match status" value="1"/>
</dbReference>
<proteinExistence type="predicted"/>
<dbReference type="InterPro" id="IPR050641">
    <property type="entry name" value="RIFMO-like"/>
</dbReference>
<keyword evidence="2" id="KW-0285">Flavoprotein</keyword>
<dbReference type="InterPro" id="IPR002938">
    <property type="entry name" value="FAD-bd"/>
</dbReference>
<sequence>MTAISTGESPGPLAGKASDRDFDVLVVGGGPTGLLAACELLRRGVRVRVVDRSPEPMRAPKALSVWPRALDILEDSGLLDAVRRESVLINTLSYFSERRPLASFGFSEDLACRVLPQHVTERLLTERLHALGGKVERGVRLLALDDVDFSGRIEASDGVTAVLEYGDGVVERVRAPFVIGADGASSAVRGQLGIGFQGTTYEMAFALIDTRIEGRLPPDECLFYQAPTGALVIVPMPGGVFRFLSVMPEGRHEVSAEMMQSIIDERGPRGVRISEPVWQAVFRVHARHASDFQRGRVFLAGDAAHVHSPAGGQGMNNGLQDAHNLGWKLAAVIRGESPSSLLATYGEERSEATRQIVRDTDLQTRAWVARHPAKVLARDTAFRLLDRTGAVSRLYAPVMAGRRLAYPPVRETQRPSGWSGCRLRRRIPGALQIGAVFPRRLAVAAGISGPQADPLSWTLAVLPPSNESAWLTEVGHIAARWPNVRVVRPPRRDAAAETGCRRAGYYLIRPDGHIAAHGHEGDLNRLEAELGSALRKIST</sequence>
<reference evidence="5 6" key="1">
    <citation type="submission" date="2023-03" db="EMBL/GenBank/DDBJ databases">
        <title>Draft genome sequence of type strain Streptomyces ferralitis JCM 14344.</title>
        <authorList>
            <person name="Klaysubun C."/>
            <person name="Duangmal K."/>
        </authorList>
    </citation>
    <scope>NUCLEOTIDE SEQUENCE [LARGE SCALE GENOMIC DNA]</scope>
    <source>
        <strain evidence="5 6">JCM 14344</strain>
    </source>
</reference>
<dbReference type="Proteomes" id="UP001220022">
    <property type="component" value="Unassembled WGS sequence"/>
</dbReference>